<accession>A0A2P4PH70</accession>
<keyword evidence="2" id="KW-1185">Reference proteome</keyword>
<reference evidence="1 2" key="1">
    <citation type="journal article" date="2013" name="Proc. Natl. Acad. Sci. U.S.A.">
        <title>Genome of an arbuscular mycorrhizal fungus provides insight into the oldest plant symbiosis.</title>
        <authorList>
            <person name="Tisserant E."/>
            <person name="Malbreil M."/>
            <person name="Kuo A."/>
            <person name="Kohler A."/>
            <person name="Symeonidi A."/>
            <person name="Balestrini R."/>
            <person name="Charron P."/>
            <person name="Duensing N."/>
            <person name="Frei Dit Frey N."/>
            <person name="Gianinazzi-Pearson V."/>
            <person name="Gilbert L.B."/>
            <person name="Handa Y."/>
            <person name="Herr J.R."/>
            <person name="Hijri M."/>
            <person name="Koul R."/>
            <person name="Kawaguchi M."/>
            <person name="Krajinski F."/>
            <person name="Lammers P.J."/>
            <person name="Masclaux F.G."/>
            <person name="Murat C."/>
            <person name="Morin E."/>
            <person name="Ndikumana S."/>
            <person name="Pagni M."/>
            <person name="Petitpierre D."/>
            <person name="Requena N."/>
            <person name="Rosikiewicz P."/>
            <person name="Riley R."/>
            <person name="Saito K."/>
            <person name="San Clemente H."/>
            <person name="Shapiro H."/>
            <person name="van Tuinen D."/>
            <person name="Becard G."/>
            <person name="Bonfante P."/>
            <person name="Paszkowski U."/>
            <person name="Shachar-Hill Y.Y."/>
            <person name="Tuskan G.A."/>
            <person name="Young P.W."/>
            <person name="Sanders I.R."/>
            <person name="Henrissat B."/>
            <person name="Rensing S.A."/>
            <person name="Grigoriev I.V."/>
            <person name="Corradi N."/>
            <person name="Roux C."/>
            <person name="Martin F."/>
        </authorList>
    </citation>
    <scope>NUCLEOTIDE SEQUENCE [LARGE SCALE GENOMIC DNA]</scope>
    <source>
        <strain evidence="1 2">DAOM 197198</strain>
    </source>
</reference>
<gene>
    <name evidence="1" type="ORF">GLOIN_2v1672403</name>
</gene>
<sequence length="78" mass="9833">MVWNNYSTFTHLNRFNTIYKWKNSLDISCNFYCTRVGTYTYHYLYENTWLEIYFCVCSNYYHIYFTSHNIFYILYLYA</sequence>
<name>A0A2P4PH70_RHIID</name>
<dbReference type="Proteomes" id="UP000018888">
    <property type="component" value="Unassembled WGS sequence"/>
</dbReference>
<organism evidence="1 2">
    <name type="scientific">Rhizophagus irregularis (strain DAOM 181602 / DAOM 197198 / MUCL 43194)</name>
    <name type="common">Arbuscular mycorrhizal fungus</name>
    <name type="synonym">Glomus intraradices</name>
    <dbReference type="NCBI Taxonomy" id="747089"/>
    <lineage>
        <taxon>Eukaryota</taxon>
        <taxon>Fungi</taxon>
        <taxon>Fungi incertae sedis</taxon>
        <taxon>Mucoromycota</taxon>
        <taxon>Glomeromycotina</taxon>
        <taxon>Glomeromycetes</taxon>
        <taxon>Glomerales</taxon>
        <taxon>Glomeraceae</taxon>
        <taxon>Rhizophagus</taxon>
    </lineage>
</organism>
<dbReference type="AlphaFoldDB" id="A0A2P4PH70"/>
<dbReference type="EMBL" id="AUPC02000232">
    <property type="protein sequence ID" value="POG64739.1"/>
    <property type="molecule type" value="Genomic_DNA"/>
</dbReference>
<reference evidence="1 2" key="2">
    <citation type="journal article" date="2018" name="New Phytol.">
        <title>High intraspecific genome diversity in the model arbuscular mycorrhizal symbiont Rhizophagus irregularis.</title>
        <authorList>
            <person name="Chen E.C.H."/>
            <person name="Morin E."/>
            <person name="Beaudet D."/>
            <person name="Noel J."/>
            <person name="Yildirir G."/>
            <person name="Ndikumana S."/>
            <person name="Charron P."/>
            <person name="St-Onge C."/>
            <person name="Giorgi J."/>
            <person name="Kruger M."/>
            <person name="Marton T."/>
            <person name="Ropars J."/>
            <person name="Grigoriev I.V."/>
            <person name="Hainaut M."/>
            <person name="Henrissat B."/>
            <person name="Roux C."/>
            <person name="Martin F."/>
            <person name="Corradi N."/>
        </authorList>
    </citation>
    <scope>NUCLEOTIDE SEQUENCE [LARGE SCALE GENOMIC DNA]</scope>
    <source>
        <strain evidence="1 2">DAOM 197198</strain>
    </source>
</reference>
<evidence type="ECO:0000313" key="2">
    <source>
        <dbReference type="Proteomes" id="UP000018888"/>
    </source>
</evidence>
<evidence type="ECO:0000313" key="1">
    <source>
        <dbReference type="EMBL" id="POG64739.1"/>
    </source>
</evidence>
<comment type="caution">
    <text evidence="1">The sequence shown here is derived from an EMBL/GenBank/DDBJ whole genome shotgun (WGS) entry which is preliminary data.</text>
</comment>
<protein>
    <submittedName>
        <fullName evidence="1">Uncharacterized protein</fullName>
    </submittedName>
</protein>
<proteinExistence type="predicted"/>